<organism evidence="3 4">
    <name type="scientific">Candidatus Kerfeldbacteria bacterium CG_4_10_14_0_8_um_filter_42_10</name>
    <dbReference type="NCBI Taxonomy" id="2014248"/>
    <lineage>
        <taxon>Bacteria</taxon>
        <taxon>Candidatus Kerfeldiibacteriota</taxon>
    </lineage>
</organism>
<dbReference type="InterPro" id="IPR000086">
    <property type="entry name" value="NUDIX_hydrolase_dom"/>
</dbReference>
<evidence type="ECO:0000313" key="4">
    <source>
        <dbReference type="Proteomes" id="UP000230779"/>
    </source>
</evidence>
<evidence type="ECO:0000313" key="3">
    <source>
        <dbReference type="EMBL" id="PIY95768.1"/>
    </source>
</evidence>
<dbReference type="InterPro" id="IPR020084">
    <property type="entry name" value="NUDIX_hydrolase_CS"/>
</dbReference>
<dbReference type="PROSITE" id="PS00893">
    <property type="entry name" value="NUDIX_BOX"/>
    <property type="match status" value="1"/>
</dbReference>
<reference evidence="3 4" key="1">
    <citation type="submission" date="2017-09" db="EMBL/GenBank/DDBJ databases">
        <title>Depth-based differentiation of microbial function through sediment-hosted aquifers and enrichment of novel symbionts in the deep terrestrial subsurface.</title>
        <authorList>
            <person name="Probst A.J."/>
            <person name="Ladd B."/>
            <person name="Jarett J.K."/>
            <person name="Geller-Mcgrath D.E."/>
            <person name="Sieber C.M."/>
            <person name="Emerson J.B."/>
            <person name="Anantharaman K."/>
            <person name="Thomas B.C."/>
            <person name="Malmstrom R."/>
            <person name="Stieglmeier M."/>
            <person name="Klingl A."/>
            <person name="Woyke T."/>
            <person name="Ryan C.M."/>
            <person name="Banfield J.F."/>
        </authorList>
    </citation>
    <scope>NUCLEOTIDE SEQUENCE [LARGE SCALE GENOMIC DNA]</scope>
    <source>
        <strain evidence="3">CG_4_10_14_0_8_um_filter_42_10</strain>
    </source>
</reference>
<dbReference type="PROSITE" id="PS51462">
    <property type="entry name" value="NUDIX"/>
    <property type="match status" value="1"/>
</dbReference>
<evidence type="ECO:0000256" key="1">
    <source>
        <dbReference type="ARBA" id="ARBA00022801"/>
    </source>
</evidence>
<keyword evidence="1 3" id="KW-0378">Hydrolase</keyword>
<dbReference type="Pfam" id="PF00293">
    <property type="entry name" value="NUDIX"/>
    <property type="match status" value="1"/>
</dbReference>
<protein>
    <submittedName>
        <fullName evidence="3">NUDIX hydrolase</fullName>
    </submittedName>
</protein>
<dbReference type="GO" id="GO:0016787">
    <property type="term" value="F:hydrolase activity"/>
    <property type="evidence" value="ECO:0007669"/>
    <property type="project" value="UniProtKB-KW"/>
</dbReference>
<evidence type="ECO:0000259" key="2">
    <source>
        <dbReference type="PROSITE" id="PS51462"/>
    </source>
</evidence>
<proteinExistence type="predicted"/>
<dbReference type="PANTHER" id="PTHR10885:SF0">
    <property type="entry name" value="ISOPENTENYL-DIPHOSPHATE DELTA-ISOMERASE"/>
    <property type="match status" value="1"/>
</dbReference>
<dbReference type="SUPFAM" id="SSF55811">
    <property type="entry name" value="Nudix"/>
    <property type="match status" value="1"/>
</dbReference>
<dbReference type="CDD" id="cd04692">
    <property type="entry name" value="NUDIX_Hydrolase"/>
    <property type="match status" value="1"/>
</dbReference>
<dbReference type="Proteomes" id="UP000230779">
    <property type="component" value="Unassembled WGS sequence"/>
</dbReference>
<dbReference type="PANTHER" id="PTHR10885">
    <property type="entry name" value="ISOPENTENYL-DIPHOSPHATE DELTA-ISOMERASE"/>
    <property type="match status" value="1"/>
</dbReference>
<accession>A0A2M7RGB5</accession>
<dbReference type="InterPro" id="IPR015797">
    <property type="entry name" value="NUDIX_hydrolase-like_dom_sf"/>
</dbReference>
<dbReference type="EMBL" id="PFMD01000068">
    <property type="protein sequence ID" value="PIY95768.1"/>
    <property type="molecule type" value="Genomic_DNA"/>
</dbReference>
<dbReference type="AlphaFoldDB" id="A0A2M7RGB5"/>
<sequence>MQNAEELLTWVDMNDAVLGQATKEEVYAKYLPHRIVHVHVYDGNNRVLLQQRSKNKDYLPLYWCTAACGHVRTGESYEQAASRELREELGIESPLEFVAKDCFEVSGMNLRKFIGFFSTCHAGPFRINNEEVEKAEFFTWDDVEKMLLRKEKMHPELEFLFKKHFLNKNDRQHH</sequence>
<comment type="caution">
    <text evidence="3">The sequence shown here is derived from an EMBL/GenBank/DDBJ whole genome shotgun (WGS) entry which is preliminary data.</text>
</comment>
<name>A0A2M7RGB5_9BACT</name>
<dbReference type="Gene3D" id="3.90.79.10">
    <property type="entry name" value="Nucleoside Triphosphate Pyrophosphohydrolase"/>
    <property type="match status" value="1"/>
</dbReference>
<feature type="domain" description="Nudix hydrolase" evidence="2">
    <location>
        <begin position="31"/>
        <end position="161"/>
    </location>
</feature>
<gene>
    <name evidence="3" type="ORF">COY66_05910</name>
</gene>